<evidence type="ECO:0000256" key="1">
    <source>
        <dbReference type="ARBA" id="ARBA00001678"/>
    </source>
</evidence>
<feature type="region of interest" description="Disordered" evidence="9">
    <location>
        <begin position="512"/>
        <end position="548"/>
    </location>
</feature>
<evidence type="ECO:0000313" key="11">
    <source>
        <dbReference type="EMBL" id="GIL53360.1"/>
    </source>
</evidence>
<protein>
    <recommendedName>
        <fullName evidence="4">mannan endo-1,4-beta-mannosidase</fullName>
        <ecNumber evidence="4">3.2.1.78</ecNumber>
    </recommendedName>
</protein>
<accession>A0A8J4B466</accession>
<name>A0A8J4B466_9CHLO</name>
<keyword evidence="5" id="KW-0964">Secreted</keyword>
<dbReference type="AlphaFoldDB" id="A0A8J4B466"/>
<dbReference type="InterPro" id="IPR001547">
    <property type="entry name" value="Glyco_hydro_5"/>
</dbReference>
<organism evidence="11 12">
    <name type="scientific">Volvox africanus</name>
    <dbReference type="NCBI Taxonomy" id="51714"/>
    <lineage>
        <taxon>Eukaryota</taxon>
        <taxon>Viridiplantae</taxon>
        <taxon>Chlorophyta</taxon>
        <taxon>core chlorophytes</taxon>
        <taxon>Chlorophyceae</taxon>
        <taxon>CS clade</taxon>
        <taxon>Chlamydomonadales</taxon>
        <taxon>Volvocaceae</taxon>
        <taxon>Volvox</taxon>
    </lineage>
</organism>
<evidence type="ECO:0000256" key="9">
    <source>
        <dbReference type="SAM" id="MobiDB-lite"/>
    </source>
</evidence>
<dbReference type="InterPro" id="IPR045053">
    <property type="entry name" value="MAN-like"/>
</dbReference>
<gene>
    <name evidence="11" type="ORF">Vafri_9029</name>
</gene>
<dbReference type="GO" id="GO:0000272">
    <property type="term" value="P:polysaccharide catabolic process"/>
    <property type="evidence" value="ECO:0007669"/>
    <property type="project" value="InterPro"/>
</dbReference>
<dbReference type="GO" id="GO:0005576">
    <property type="term" value="C:extracellular region"/>
    <property type="evidence" value="ECO:0007669"/>
    <property type="project" value="UniProtKB-SubCell"/>
</dbReference>
<evidence type="ECO:0000256" key="6">
    <source>
        <dbReference type="ARBA" id="ARBA00022729"/>
    </source>
</evidence>
<feature type="domain" description="Glycoside hydrolase family 5" evidence="10">
    <location>
        <begin position="49"/>
        <end position="336"/>
    </location>
</feature>
<feature type="non-terminal residue" evidence="11">
    <location>
        <position position="660"/>
    </location>
</feature>
<comment type="caution">
    <text evidence="11">The sequence shown here is derived from an EMBL/GenBank/DDBJ whole genome shotgun (WGS) entry which is preliminary data.</text>
</comment>
<keyword evidence="8" id="KW-0326">Glycosidase</keyword>
<evidence type="ECO:0000256" key="3">
    <source>
        <dbReference type="ARBA" id="ARBA00005641"/>
    </source>
</evidence>
<reference evidence="11" key="1">
    <citation type="journal article" date="2021" name="Proc. Natl. Acad. Sci. U.S.A.">
        <title>Three genomes in the algal genus Volvox reveal the fate of a haploid sex-determining region after a transition to homothallism.</title>
        <authorList>
            <person name="Yamamoto K."/>
            <person name="Hamaji T."/>
            <person name="Kawai-Toyooka H."/>
            <person name="Matsuzaki R."/>
            <person name="Takahashi F."/>
            <person name="Nishimura Y."/>
            <person name="Kawachi M."/>
            <person name="Noguchi H."/>
            <person name="Minakuchi Y."/>
            <person name="Umen J.G."/>
            <person name="Toyoda A."/>
            <person name="Nozaki H."/>
        </authorList>
    </citation>
    <scope>NUCLEOTIDE SEQUENCE</scope>
    <source>
        <strain evidence="11">NIES-3780</strain>
    </source>
</reference>
<dbReference type="PANTHER" id="PTHR31451:SF39">
    <property type="entry name" value="MANNAN ENDO-1,4-BETA-MANNOSIDASE 1"/>
    <property type="match status" value="1"/>
</dbReference>
<dbReference type="InterPro" id="IPR018087">
    <property type="entry name" value="Glyco_hydro_5_CS"/>
</dbReference>
<dbReference type="Pfam" id="PF26410">
    <property type="entry name" value="GH5_mannosidase"/>
    <property type="match status" value="1"/>
</dbReference>
<evidence type="ECO:0000256" key="4">
    <source>
        <dbReference type="ARBA" id="ARBA00012706"/>
    </source>
</evidence>
<sequence>GKPFYFIGFNAHWLPNLASFEHEWGRTQAALFIESAQRLGMRVGRLWAFNKGLPVRPGEYDEDQFLGLDYCIYLASKFGMRVILALTNLWPQYKGPEHYLYMATGSADGKTVYDYYADRSTRELVKRHFDAIINRVNAYSGYSYRDDPTILGWDVMNEPRCPGCDESQISVKLDWLREMAAYLRSIDPNHLITQGSEGYFMPDPATNLHLLNPGAGAQCEGEDWIETVSMKEHDFACIHVYERQVEELPFNYDPRRNDPTWVKCDFVCYINWFTRYIEAHEQVVAKLGKPLLLEEFGLTWWRMWEYDRLVLLQISFELLIDSAKRGGPLAGVLFWNAAANFTGDWDGYNIYVMRNAKSIRKPAPFDYGPAAGSLIPGPNPATVAVSADTSVRKAYARRSRALLNRQQDGQTDGQTAELSGFEPGTEAELEVMHVDLPEVLGEVGTGLVGEFQDGEHIPDEDVDFLVKSKLPKELHPALLDLVINGQPGRPMGHHCHQQAADPVAASGERRLGHLSPTTANNPLEGDKGHQELYSGSAPVSEPQGGAAIGWRPECGANVAEALTGANATVPRVTLEGDSSGLVNGIGTPDSVAYRRRRRLQEQMLELDGFRRSWQRHDCAVRNSKQWRPPPIPTHVNYKAYRQYVEDLDAVDIIQWGARQL</sequence>
<keyword evidence="6" id="KW-0732">Signal</keyword>
<comment type="catalytic activity">
    <reaction evidence="1">
        <text>Random hydrolysis of (1-&gt;4)-beta-D-mannosidic linkages in mannans, galactomannans and glucomannans.</text>
        <dbReference type="EC" id="3.2.1.78"/>
    </reaction>
</comment>
<evidence type="ECO:0000259" key="10">
    <source>
        <dbReference type="Pfam" id="PF26410"/>
    </source>
</evidence>
<dbReference type="SUPFAM" id="SSF51445">
    <property type="entry name" value="(Trans)glycosidases"/>
    <property type="match status" value="1"/>
</dbReference>
<dbReference type="GO" id="GO:0016985">
    <property type="term" value="F:mannan endo-1,4-beta-mannosidase activity"/>
    <property type="evidence" value="ECO:0007669"/>
    <property type="project" value="UniProtKB-EC"/>
</dbReference>
<evidence type="ECO:0000256" key="8">
    <source>
        <dbReference type="ARBA" id="ARBA00023295"/>
    </source>
</evidence>
<evidence type="ECO:0000256" key="2">
    <source>
        <dbReference type="ARBA" id="ARBA00004613"/>
    </source>
</evidence>
<dbReference type="PANTHER" id="PTHR31451">
    <property type="match status" value="1"/>
</dbReference>
<dbReference type="PROSITE" id="PS00659">
    <property type="entry name" value="GLYCOSYL_HYDROL_F5"/>
    <property type="match status" value="1"/>
</dbReference>
<keyword evidence="7" id="KW-0378">Hydrolase</keyword>
<dbReference type="EC" id="3.2.1.78" evidence="4"/>
<evidence type="ECO:0000256" key="5">
    <source>
        <dbReference type="ARBA" id="ARBA00022525"/>
    </source>
</evidence>
<dbReference type="EMBL" id="BNCO01000015">
    <property type="protein sequence ID" value="GIL53360.1"/>
    <property type="molecule type" value="Genomic_DNA"/>
</dbReference>
<comment type="similarity">
    <text evidence="3">Belongs to the glycosyl hydrolase 5 (cellulase A) family.</text>
</comment>
<comment type="subcellular location">
    <subcellularLocation>
        <location evidence="2">Secreted</location>
    </subcellularLocation>
</comment>
<evidence type="ECO:0000256" key="7">
    <source>
        <dbReference type="ARBA" id="ARBA00022801"/>
    </source>
</evidence>
<keyword evidence="12" id="KW-1185">Reference proteome</keyword>
<dbReference type="InterPro" id="IPR017853">
    <property type="entry name" value="GH"/>
</dbReference>
<dbReference type="Gene3D" id="3.20.20.80">
    <property type="entry name" value="Glycosidases"/>
    <property type="match status" value="1"/>
</dbReference>
<proteinExistence type="inferred from homology"/>
<dbReference type="Proteomes" id="UP000747399">
    <property type="component" value="Unassembled WGS sequence"/>
</dbReference>
<evidence type="ECO:0000313" key="12">
    <source>
        <dbReference type="Proteomes" id="UP000747399"/>
    </source>
</evidence>